<dbReference type="AlphaFoldDB" id="A0A4C1UBF3"/>
<name>A0A4C1UBF3_EUMVA</name>
<reference evidence="1 2" key="1">
    <citation type="journal article" date="2019" name="Commun. Biol.">
        <title>The bagworm genome reveals a unique fibroin gene that provides high tensile strength.</title>
        <authorList>
            <person name="Kono N."/>
            <person name="Nakamura H."/>
            <person name="Ohtoshi R."/>
            <person name="Tomita M."/>
            <person name="Numata K."/>
            <person name="Arakawa K."/>
        </authorList>
    </citation>
    <scope>NUCLEOTIDE SEQUENCE [LARGE SCALE GENOMIC DNA]</scope>
</reference>
<evidence type="ECO:0000313" key="1">
    <source>
        <dbReference type="EMBL" id="GBP23266.1"/>
    </source>
</evidence>
<proteinExistence type="predicted"/>
<organism evidence="1 2">
    <name type="scientific">Eumeta variegata</name>
    <name type="common">Bagworm moth</name>
    <name type="synonym">Eumeta japonica</name>
    <dbReference type="NCBI Taxonomy" id="151549"/>
    <lineage>
        <taxon>Eukaryota</taxon>
        <taxon>Metazoa</taxon>
        <taxon>Ecdysozoa</taxon>
        <taxon>Arthropoda</taxon>
        <taxon>Hexapoda</taxon>
        <taxon>Insecta</taxon>
        <taxon>Pterygota</taxon>
        <taxon>Neoptera</taxon>
        <taxon>Endopterygota</taxon>
        <taxon>Lepidoptera</taxon>
        <taxon>Glossata</taxon>
        <taxon>Ditrysia</taxon>
        <taxon>Tineoidea</taxon>
        <taxon>Psychidae</taxon>
        <taxon>Oiketicinae</taxon>
        <taxon>Eumeta</taxon>
    </lineage>
</organism>
<keyword evidence="2" id="KW-1185">Reference proteome</keyword>
<evidence type="ECO:0000313" key="2">
    <source>
        <dbReference type="Proteomes" id="UP000299102"/>
    </source>
</evidence>
<accession>A0A4C1UBF3</accession>
<dbReference type="EMBL" id="BGZK01000149">
    <property type="protein sequence ID" value="GBP23266.1"/>
    <property type="molecule type" value="Genomic_DNA"/>
</dbReference>
<gene>
    <name evidence="1" type="ORF">EVAR_75979_1</name>
</gene>
<comment type="caution">
    <text evidence="1">The sequence shown here is derived from an EMBL/GenBank/DDBJ whole genome shotgun (WGS) entry which is preliminary data.</text>
</comment>
<protein>
    <submittedName>
        <fullName evidence="1">Uncharacterized protein</fullName>
    </submittedName>
</protein>
<sequence>MTQLNCQPRSQSSVSSFIVPMRRQSGWQKSAFYDGCAFILKQGHLNVALSYLPHRRTSALNTATYLQIRRVAFPQRAVTRSRSLTSSARRVTIVHESGLHFKSHEGNGKKLLTCFVF</sequence>
<dbReference type="Proteomes" id="UP000299102">
    <property type="component" value="Unassembled WGS sequence"/>
</dbReference>